<feature type="compositionally biased region" description="Basic and acidic residues" evidence="1">
    <location>
        <begin position="197"/>
        <end position="219"/>
    </location>
</feature>
<evidence type="ECO:0000313" key="3">
    <source>
        <dbReference type="Proteomes" id="UP000664218"/>
    </source>
</evidence>
<sequence>MKIKLNTKHPKHDELVERLSQELPELIIRSKERKWGDVKPSFKFKKKLYEFDSIEEFMKQAKKILKMTDGDFAKKTIRVVNDTDPNEMGEIRKVEELVLEIPVEKYNLQDLNIKLRLGSHQEKSSTYESDAQTLHYEVEEDVVDEDALVEEREEPEISMTSMNNDIVLEIPSEKYSLNDLNLNIKFTQYGEASSTYEVKKEEKKSEPVDSTREPGPDNA</sequence>
<evidence type="ECO:0000256" key="1">
    <source>
        <dbReference type="SAM" id="MobiDB-lite"/>
    </source>
</evidence>
<dbReference type="RefSeq" id="WP_207600275.1">
    <property type="nucleotide sequence ID" value="NZ_JAFNJU010000009.1"/>
</dbReference>
<comment type="caution">
    <text evidence="2">The sequence shown here is derived from an EMBL/GenBank/DDBJ whole genome shotgun (WGS) entry which is preliminary data.</text>
</comment>
<keyword evidence="3" id="KW-1185">Reference proteome</keyword>
<feature type="region of interest" description="Disordered" evidence="1">
    <location>
        <begin position="192"/>
        <end position="219"/>
    </location>
</feature>
<protein>
    <submittedName>
        <fullName evidence="2">Uncharacterized protein</fullName>
    </submittedName>
</protein>
<evidence type="ECO:0000313" key="2">
    <source>
        <dbReference type="EMBL" id="MBO1265753.1"/>
    </source>
</evidence>
<reference evidence="2" key="1">
    <citation type="submission" date="2021-03" db="EMBL/GenBank/DDBJ databases">
        <title>Proteiniclasticum marinus sp. nov., isolated from tidal flat sediment.</title>
        <authorList>
            <person name="Namirimu T."/>
            <person name="Yang J.-A."/>
            <person name="Yang S.-H."/>
            <person name="Kim Y.-J."/>
            <person name="Kwon K.K."/>
        </authorList>
    </citation>
    <scope>NUCLEOTIDE SEQUENCE</scope>
    <source>
        <strain evidence="2">SCR006</strain>
    </source>
</reference>
<dbReference type="EMBL" id="JAFNJU010000009">
    <property type="protein sequence ID" value="MBO1265753.1"/>
    <property type="molecule type" value="Genomic_DNA"/>
</dbReference>
<dbReference type="Proteomes" id="UP000664218">
    <property type="component" value="Unassembled WGS sequence"/>
</dbReference>
<proteinExistence type="predicted"/>
<accession>A0A939KK15</accession>
<dbReference type="AlphaFoldDB" id="A0A939KK15"/>
<name>A0A939KK15_9CLOT</name>
<gene>
    <name evidence="2" type="ORF">J3A84_12005</name>
</gene>
<organism evidence="2 3">
    <name type="scientific">Proteiniclasticum aestuarii</name>
    <dbReference type="NCBI Taxonomy" id="2817862"/>
    <lineage>
        <taxon>Bacteria</taxon>
        <taxon>Bacillati</taxon>
        <taxon>Bacillota</taxon>
        <taxon>Clostridia</taxon>
        <taxon>Eubacteriales</taxon>
        <taxon>Clostridiaceae</taxon>
        <taxon>Proteiniclasticum</taxon>
    </lineage>
</organism>